<evidence type="ECO:0000256" key="5">
    <source>
        <dbReference type="ARBA" id="ARBA00023040"/>
    </source>
</evidence>
<dbReference type="PROSITE" id="PS50262">
    <property type="entry name" value="G_PROTEIN_RECEP_F1_2"/>
    <property type="match status" value="1"/>
</dbReference>
<comment type="subcellular location">
    <subcellularLocation>
        <location evidence="1">Cell membrane</location>
        <topology evidence="1">Multi-pass membrane protein</topology>
    </subcellularLocation>
</comment>
<evidence type="ECO:0000259" key="10">
    <source>
        <dbReference type="PROSITE" id="PS50262"/>
    </source>
</evidence>
<dbReference type="Gene3D" id="1.20.1070.10">
    <property type="entry name" value="Rhodopsin 7-helix transmembrane proteins"/>
    <property type="match status" value="2"/>
</dbReference>
<reference evidence="11 12" key="1">
    <citation type="journal article" date="2017" name="Nat. Ecol. Evol.">
        <title>Scallop genome provides insights into evolution of bilaterian karyotype and development.</title>
        <authorList>
            <person name="Wang S."/>
            <person name="Zhang J."/>
            <person name="Jiao W."/>
            <person name="Li J."/>
            <person name="Xun X."/>
            <person name="Sun Y."/>
            <person name="Guo X."/>
            <person name="Huan P."/>
            <person name="Dong B."/>
            <person name="Zhang L."/>
            <person name="Hu X."/>
            <person name="Sun X."/>
            <person name="Wang J."/>
            <person name="Zhao C."/>
            <person name="Wang Y."/>
            <person name="Wang D."/>
            <person name="Huang X."/>
            <person name="Wang R."/>
            <person name="Lv J."/>
            <person name="Li Y."/>
            <person name="Zhang Z."/>
            <person name="Liu B."/>
            <person name="Lu W."/>
            <person name="Hui Y."/>
            <person name="Liang J."/>
            <person name="Zhou Z."/>
            <person name="Hou R."/>
            <person name="Li X."/>
            <person name="Liu Y."/>
            <person name="Li H."/>
            <person name="Ning X."/>
            <person name="Lin Y."/>
            <person name="Zhao L."/>
            <person name="Xing Q."/>
            <person name="Dou J."/>
            <person name="Li Y."/>
            <person name="Mao J."/>
            <person name="Guo H."/>
            <person name="Dou H."/>
            <person name="Li T."/>
            <person name="Mu C."/>
            <person name="Jiang W."/>
            <person name="Fu Q."/>
            <person name="Fu X."/>
            <person name="Miao Y."/>
            <person name="Liu J."/>
            <person name="Yu Q."/>
            <person name="Li R."/>
            <person name="Liao H."/>
            <person name="Li X."/>
            <person name="Kong Y."/>
            <person name="Jiang Z."/>
            <person name="Chourrout D."/>
            <person name="Li R."/>
            <person name="Bao Z."/>
        </authorList>
    </citation>
    <scope>NUCLEOTIDE SEQUENCE [LARGE SCALE GENOMIC DNA]</scope>
    <source>
        <strain evidence="11 12">PY_sf001</strain>
    </source>
</reference>
<evidence type="ECO:0000256" key="8">
    <source>
        <dbReference type="ARBA" id="ARBA00023224"/>
    </source>
</evidence>
<dbReference type="GO" id="GO:0004930">
    <property type="term" value="F:G protein-coupled receptor activity"/>
    <property type="evidence" value="ECO:0007669"/>
    <property type="project" value="UniProtKB-KW"/>
</dbReference>
<keyword evidence="7 11" id="KW-0675">Receptor</keyword>
<dbReference type="PANTHER" id="PTHR22752">
    <property type="entry name" value="G PROTEIN-COUPLED RECEPTOR"/>
    <property type="match status" value="1"/>
</dbReference>
<protein>
    <submittedName>
        <fullName evidence="11">Octopamine receptor</fullName>
    </submittedName>
</protein>
<dbReference type="GO" id="GO:0005886">
    <property type="term" value="C:plasma membrane"/>
    <property type="evidence" value="ECO:0007669"/>
    <property type="project" value="UniProtKB-SubCell"/>
</dbReference>
<dbReference type="Proteomes" id="UP000242188">
    <property type="component" value="Unassembled WGS sequence"/>
</dbReference>
<name>A0A210PDW9_MIZYE</name>
<dbReference type="OrthoDB" id="2105199at2759"/>
<feature type="transmembrane region" description="Helical" evidence="9">
    <location>
        <begin position="24"/>
        <end position="46"/>
    </location>
</feature>
<dbReference type="EMBL" id="NEDP02076751">
    <property type="protein sequence ID" value="OWF34656.1"/>
    <property type="molecule type" value="Genomic_DNA"/>
</dbReference>
<dbReference type="PRINTS" id="PR00237">
    <property type="entry name" value="GPCRRHODOPSN"/>
</dbReference>
<dbReference type="Pfam" id="PF00001">
    <property type="entry name" value="7tm_1"/>
    <property type="match status" value="1"/>
</dbReference>
<feature type="transmembrane region" description="Helical" evidence="9">
    <location>
        <begin position="251"/>
        <end position="270"/>
    </location>
</feature>
<gene>
    <name evidence="11" type="ORF">KP79_PYT11425</name>
</gene>
<feature type="domain" description="G-protein coupled receptors family 1 profile" evidence="10">
    <location>
        <begin position="1"/>
        <end position="306"/>
    </location>
</feature>
<dbReference type="PANTHER" id="PTHR22752:SF14">
    <property type="entry name" value="G-PROTEIN COUPLED RECEPTORS FAMILY 1 PROFILE DOMAIN-CONTAINING PROTEIN"/>
    <property type="match status" value="1"/>
</dbReference>
<evidence type="ECO:0000256" key="3">
    <source>
        <dbReference type="ARBA" id="ARBA00022692"/>
    </source>
</evidence>
<dbReference type="InterPro" id="IPR000276">
    <property type="entry name" value="GPCR_Rhodpsn"/>
</dbReference>
<feature type="transmembrane region" description="Helical" evidence="9">
    <location>
        <begin position="282"/>
        <end position="309"/>
    </location>
</feature>
<evidence type="ECO:0000256" key="7">
    <source>
        <dbReference type="ARBA" id="ARBA00023170"/>
    </source>
</evidence>
<dbReference type="InterPro" id="IPR017452">
    <property type="entry name" value="GPCR_Rhodpsn_7TM"/>
</dbReference>
<keyword evidence="4 9" id="KW-1133">Transmembrane helix</keyword>
<dbReference type="CDD" id="cd00637">
    <property type="entry name" value="7tm_classA_rhodopsin-like"/>
    <property type="match status" value="1"/>
</dbReference>
<evidence type="ECO:0000256" key="6">
    <source>
        <dbReference type="ARBA" id="ARBA00023136"/>
    </source>
</evidence>
<keyword evidence="3 9" id="KW-0812">Transmembrane</keyword>
<feature type="transmembrane region" description="Helical" evidence="9">
    <location>
        <begin position="70"/>
        <end position="94"/>
    </location>
</feature>
<dbReference type="SUPFAM" id="SSF81321">
    <property type="entry name" value="Family A G protein-coupled receptor-like"/>
    <property type="match status" value="1"/>
</dbReference>
<organism evidence="11 12">
    <name type="scientific">Mizuhopecten yessoensis</name>
    <name type="common">Japanese scallop</name>
    <name type="synonym">Patinopecten yessoensis</name>
    <dbReference type="NCBI Taxonomy" id="6573"/>
    <lineage>
        <taxon>Eukaryota</taxon>
        <taxon>Metazoa</taxon>
        <taxon>Spiralia</taxon>
        <taxon>Lophotrochozoa</taxon>
        <taxon>Mollusca</taxon>
        <taxon>Bivalvia</taxon>
        <taxon>Autobranchia</taxon>
        <taxon>Pteriomorphia</taxon>
        <taxon>Pectinida</taxon>
        <taxon>Pectinoidea</taxon>
        <taxon>Pectinidae</taxon>
        <taxon>Mizuhopecten</taxon>
    </lineage>
</organism>
<keyword evidence="2" id="KW-1003">Cell membrane</keyword>
<proteinExistence type="predicted"/>
<keyword evidence="6 9" id="KW-0472">Membrane</keyword>
<accession>A0A210PDW9</accession>
<keyword evidence="12" id="KW-1185">Reference proteome</keyword>
<evidence type="ECO:0000256" key="9">
    <source>
        <dbReference type="SAM" id="Phobius"/>
    </source>
</evidence>
<comment type="caution">
    <text evidence="11">The sequence shown here is derived from an EMBL/GenBank/DDBJ whole genome shotgun (WGS) entry which is preliminary data.</text>
</comment>
<evidence type="ECO:0000313" key="12">
    <source>
        <dbReference type="Proteomes" id="UP000242188"/>
    </source>
</evidence>
<evidence type="ECO:0000313" key="11">
    <source>
        <dbReference type="EMBL" id="OWF34656.1"/>
    </source>
</evidence>
<keyword evidence="8" id="KW-0807">Transducer</keyword>
<dbReference type="AlphaFoldDB" id="A0A210PDW9"/>
<evidence type="ECO:0000256" key="1">
    <source>
        <dbReference type="ARBA" id="ARBA00004651"/>
    </source>
</evidence>
<keyword evidence="5" id="KW-0297">G-protein coupled receptor</keyword>
<evidence type="ECO:0000256" key="4">
    <source>
        <dbReference type="ARBA" id="ARBA00022989"/>
    </source>
</evidence>
<sequence>MASFERYQAVVYPFKKVGLQKRSVLLVITSWLLALTLGVISALFFIDSSLYVPCSFLDGAPNWAEYDQYLIFPLGMALLCVIIVLYSLILRTLFKHSVKMARHKRKRKIVPDTVKVNDADASASYTGQNPDNRGSTGSSQIFAVSFRSVKDAKDSPKINNTSASITLNVPVTISTSTNKTVQTTVHEQTTTDKNIATSSIHDNTIEIVGMDGSVHMTKTNDDNVSGAVCLMSKKNRENGRRRVELKASRKIAILVGTFTCCWIPLPVFVISNSISGSTMLSYSMFCVLIVLGTLGSSVIAINPVLYALLNRPLNSALKNLLNLNRNLCGWKSS</sequence>
<evidence type="ECO:0000256" key="2">
    <source>
        <dbReference type="ARBA" id="ARBA00022475"/>
    </source>
</evidence>